<accession>A0A059MNE3</accession>
<feature type="domain" description="Pyridoxamine 5'-phosphate oxidase N-terminal" evidence="2">
    <location>
        <begin position="8"/>
        <end position="101"/>
    </location>
</feature>
<evidence type="ECO:0000313" key="5">
    <source>
        <dbReference type="Proteomes" id="UP000325466"/>
    </source>
</evidence>
<protein>
    <submittedName>
        <fullName evidence="4">Pyridoxamine 5'-phosphate oxidase family protein</fullName>
    </submittedName>
</protein>
<dbReference type="GO" id="GO:0005829">
    <property type="term" value="C:cytosol"/>
    <property type="evidence" value="ECO:0007669"/>
    <property type="project" value="TreeGrafter"/>
</dbReference>
<evidence type="ECO:0000313" key="4">
    <source>
        <dbReference type="EMBL" id="UYF96295.1"/>
    </source>
</evidence>
<sequence length="144" mass="15809">MKADDAVVRDFLDRALVARLATRSPKGAAALAPLWFVQVDGRLYFGTGRSTVAARNAAANPDVVVLLDDGERGPVLRLHGRATVRPGGPPAAVMARFGRKYYLAGWRSELSHARSWLLRTRYYGRTEPATIVVEPGEAELLRRP</sequence>
<evidence type="ECO:0000259" key="2">
    <source>
        <dbReference type="Pfam" id="PF01243"/>
    </source>
</evidence>
<evidence type="ECO:0000313" key="3">
    <source>
        <dbReference type="EMBL" id="GES38491.1"/>
    </source>
</evidence>
<dbReference type="InterPro" id="IPR052019">
    <property type="entry name" value="F420H2_bilvrd_red/Heme_oxyg"/>
</dbReference>
<dbReference type="RefSeq" id="WP_029544672.1">
    <property type="nucleotide sequence ID" value="NZ_BAAAYP010000019.1"/>
</dbReference>
<dbReference type="GeneID" id="83621011"/>
<dbReference type="EMBL" id="BLAH01000094">
    <property type="protein sequence ID" value="GES38491.1"/>
    <property type="molecule type" value="Genomic_DNA"/>
</dbReference>
<dbReference type="PANTHER" id="PTHR35176:SF6">
    <property type="entry name" value="HEME OXYGENASE HI_0854-RELATED"/>
    <property type="match status" value="1"/>
</dbReference>
<dbReference type="Pfam" id="PF01243">
    <property type="entry name" value="PNPOx_N"/>
    <property type="match status" value="1"/>
</dbReference>
<reference evidence="3" key="2">
    <citation type="submission" date="2019-10" db="EMBL/GenBank/DDBJ databases">
        <title>Draft genome sequence of Rhodococcus aetherivorans JCM 14343.</title>
        <authorList>
            <person name="Inoue D."/>
            <person name="Nakazawa M."/>
            <person name="Yamamoto N."/>
            <person name="Sei K."/>
            <person name="Ike M."/>
        </authorList>
    </citation>
    <scope>NUCLEOTIDE SEQUENCE</scope>
    <source>
        <strain evidence="3">JCM 14343</strain>
    </source>
</reference>
<dbReference type="Proteomes" id="UP001163947">
    <property type="component" value="Chromosome"/>
</dbReference>
<dbReference type="PANTHER" id="PTHR35176">
    <property type="entry name" value="HEME OXYGENASE HI_0854-RELATED"/>
    <property type="match status" value="1"/>
</dbReference>
<dbReference type="Proteomes" id="UP000325466">
    <property type="component" value="Unassembled WGS sequence"/>
</dbReference>
<proteinExistence type="predicted"/>
<dbReference type="GO" id="GO:0016627">
    <property type="term" value="F:oxidoreductase activity, acting on the CH-CH group of donors"/>
    <property type="evidence" value="ECO:0007669"/>
    <property type="project" value="TreeGrafter"/>
</dbReference>
<name>A0A059MNE3_9NOCA</name>
<dbReference type="InterPro" id="IPR012349">
    <property type="entry name" value="Split_barrel_FMN-bd"/>
</dbReference>
<keyword evidence="5" id="KW-1185">Reference proteome</keyword>
<dbReference type="SUPFAM" id="SSF50475">
    <property type="entry name" value="FMN-binding split barrel"/>
    <property type="match status" value="1"/>
</dbReference>
<reference evidence="4" key="3">
    <citation type="submission" date="2022-09" db="EMBL/GenBank/DDBJ databases">
        <title>The genome sequence of Rhodococcus aetherivorans N1.</title>
        <authorList>
            <person name="Jiang W."/>
        </authorList>
    </citation>
    <scope>NUCLEOTIDE SEQUENCE</scope>
    <source>
        <strain evidence="4">N1</strain>
    </source>
</reference>
<evidence type="ECO:0000313" key="6">
    <source>
        <dbReference type="Proteomes" id="UP001163947"/>
    </source>
</evidence>
<organism evidence="4 6">
    <name type="scientific">Rhodococcus aetherivorans</name>
    <dbReference type="NCBI Taxonomy" id="191292"/>
    <lineage>
        <taxon>Bacteria</taxon>
        <taxon>Bacillati</taxon>
        <taxon>Actinomycetota</taxon>
        <taxon>Actinomycetes</taxon>
        <taxon>Mycobacteriales</taxon>
        <taxon>Nocardiaceae</taxon>
        <taxon>Rhodococcus</taxon>
    </lineage>
</organism>
<dbReference type="EMBL" id="CP106982">
    <property type="protein sequence ID" value="UYF96295.1"/>
    <property type="molecule type" value="Genomic_DNA"/>
</dbReference>
<keyword evidence="1" id="KW-0560">Oxidoreductase</keyword>
<dbReference type="GO" id="GO:0070967">
    <property type="term" value="F:coenzyme F420 binding"/>
    <property type="evidence" value="ECO:0007669"/>
    <property type="project" value="TreeGrafter"/>
</dbReference>
<dbReference type="Gene3D" id="2.30.110.10">
    <property type="entry name" value="Electron Transport, Fmn-binding Protein, Chain A"/>
    <property type="match status" value="1"/>
</dbReference>
<dbReference type="InterPro" id="IPR011576">
    <property type="entry name" value="Pyridox_Oxase_N"/>
</dbReference>
<reference evidence="3 5" key="1">
    <citation type="journal article" date="2018" name="Biodegradation">
        <title>1,4-Dioxane degradation characteristics of Rhodococcus aetherivorans JCM 14343.</title>
        <authorList>
            <person name="Inoue D."/>
            <person name="Tsunoda T."/>
            <person name="Yamamoto N."/>
            <person name="Ike M."/>
            <person name="Sei K."/>
        </authorList>
    </citation>
    <scope>NUCLEOTIDE SEQUENCE [LARGE SCALE GENOMIC DNA]</scope>
    <source>
        <strain evidence="3 5">JCM 14343</strain>
    </source>
</reference>
<dbReference type="AlphaFoldDB" id="A0A059MNE3"/>
<evidence type="ECO:0000256" key="1">
    <source>
        <dbReference type="ARBA" id="ARBA00023002"/>
    </source>
</evidence>
<gene>
    <name evidence="4" type="ORF">OCS65_11300</name>
    <name evidence="3" type="ORF">RAJCM14343_3756</name>
</gene>